<dbReference type="GeneID" id="43598581"/>
<sequence length="370" mass="39903">MFSTLTSSLIAFWCLSTMTSATPFSYDNNPLKNNFPTPSNDQIKAIETQAHGSLPNTAPPATAQQNTLTSLRLIAFNELFEVAFFAELIANITNNVDGYKINDVSTKKSVLASLIAIQAQEELHTLDANNALKHFKTDPIQPCHYDFPVSNLNDAIGLASTFTDMALGVLQDVQSQLGSDGDIGLIRGVGAIIGQEGEQNGLFRQFGNKIPSALPFLTTSTRDFTFSAINQNFVVPNSCPNINVIDLKIFSPLTVDSETLKSLQQNPKPTTLKFSFQLPLGGPKPEWGSDWTGLKLAYINQQNIPVTENLHNVKVNTDTVSFEAPFLFDAATFGNGLTIAAVASASADFSSPDNIAKAPVVFGPGLIEVN</sequence>
<dbReference type="Proteomes" id="UP000254866">
    <property type="component" value="Unassembled WGS sequence"/>
</dbReference>
<dbReference type="AlphaFoldDB" id="A0A370TLH8"/>
<gene>
    <name evidence="2" type="ORF">BP5553_05732</name>
</gene>
<evidence type="ECO:0000313" key="2">
    <source>
        <dbReference type="EMBL" id="RDL36380.1"/>
    </source>
</evidence>
<keyword evidence="1" id="KW-0732">Signal</keyword>
<dbReference type="Pfam" id="PF13668">
    <property type="entry name" value="Ferritin_2"/>
    <property type="match status" value="1"/>
</dbReference>
<dbReference type="OrthoDB" id="5293813at2759"/>
<proteinExistence type="predicted"/>
<feature type="chain" id="PRO_5016695258" description="Late sexual development protein" evidence="1">
    <location>
        <begin position="22"/>
        <end position="370"/>
    </location>
</feature>
<feature type="signal peptide" evidence="1">
    <location>
        <begin position="1"/>
        <end position="21"/>
    </location>
</feature>
<reference evidence="2 3" key="1">
    <citation type="journal article" date="2018" name="IMA Fungus">
        <title>IMA Genome-F 9: Draft genome sequence of Annulohypoxylon stygium, Aspergillus mulundensis, Berkeleyomyces basicola (syn. Thielaviopsis basicola), Ceratocystis smalleyi, two Cercospora beticola strains, Coleophoma cylindrospora, Fusarium fracticaudum, Phialophora cf. hyalina, and Morchella septimelata.</title>
        <authorList>
            <person name="Wingfield B.D."/>
            <person name="Bills G.F."/>
            <person name="Dong Y."/>
            <person name="Huang W."/>
            <person name="Nel W.J."/>
            <person name="Swalarsk-Parry B.S."/>
            <person name="Vaghefi N."/>
            <person name="Wilken P.M."/>
            <person name="An Z."/>
            <person name="de Beer Z.W."/>
            <person name="De Vos L."/>
            <person name="Chen L."/>
            <person name="Duong T.A."/>
            <person name="Gao Y."/>
            <person name="Hammerbacher A."/>
            <person name="Kikkert J.R."/>
            <person name="Li Y."/>
            <person name="Li H."/>
            <person name="Li K."/>
            <person name="Li Q."/>
            <person name="Liu X."/>
            <person name="Ma X."/>
            <person name="Naidoo K."/>
            <person name="Pethybridge S.J."/>
            <person name="Sun J."/>
            <person name="Steenkamp E.T."/>
            <person name="van der Nest M.A."/>
            <person name="van Wyk S."/>
            <person name="Wingfield M.J."/>
            <person name="Xiong C."/>
            <person name="Yue Q."/>
            <person name="Zhang X."/>
        </authorList>
    </citation>
    <scope>NUCLEOTIDE SEQUENCE [LARGE SCALE GENOMIC DNA]</scope>
    <source>
        <strain evidence="2 3">BP 5553</strain>
    </source>
</reference>
<name>A0A370TLH8_9HELO</name>
<dbReference type="RefSeq" id="XP_031869036.1">
    <property type="nucleotide sequence ID" value="XM_032014355.1"/>
</dbReference>
<accession>A0A370TLH8</accession>
<dbReference type="EMBL" id="NPIC01000004">
    <property type="protein sequence ID" value="RDL36380.1"/>
    <property type="molecule type" value="Genomic_DNA"/>
</dbReference>
<comment type="caution">
    <text evidence="2">The sequence shown here is derived from an EMBL/GenBank/DDBJ whole genome shotgun (WGS) entry which is preliminary data.</text>
</comment>
<keyword evidence="3" id="KW-1185">Reference proteome</keyword>
<evidence type="ECO:0000313" key="3">
    <source>
        <dbReference type="Proteomes" id="UP000254866"/>
    </source>
</evidence>
<evidence type="ECO:0008006" key="4">
    <source>
        <dbReference type="Google" id="ProtNLM"/>
    </source>
</evidence>
<evidence type="ECO:0000256" key="1">
    <source>
        <dbReference type="SAM" id="SignalP"/>
    </source>
</evidence>
<protein>
    <recommendedName>
        <fullName evidence="4">Late sexual development protein</fullName>
    </recommendedName>
</protein>
<organism evidence="2 3">
    <name type="scientific">Venustampulla echinocandica</name>
    <dbReference type="NCBI Taxonomy" id="2656787"/>
    <lineage>
        <taxon>Eukaryota</taxon>
        <taxon>Fungi</taxon>
        <taxon>Dikarya</taxon>
        <taxon>Ascomycota</taxon>
        <taxon>Pezizomycotina</taxon>
        <taxon>Leotiomycetes</taxon>
        <taxon>Helotiales</taxon>
        <taxon>Pleuroascaceae</taxon>
        <taxon>Venustampulla</taxon>
    </lineage>
</organism>